<keyword evidence="8" id="KW-1185">Reference proteome</keyword>
<dbReference type="PANTHER" id="PTHR11660">
    <property type="entry name" value="SOLUTE CARRIER FAMILY 40 MEMBER"/>
    <property type="match status" value="1"/>
</dbReference>
<dbReference type="Proteomes" id="UP001527925">
    <property type="component" value="Unassembled WGS sequence"/>
</dbReference>
<reference evidence="7 8" key="1">
    <citation type="submission" date="2023-09" db="EMBL/GenBank/DDBJ databases">
        <title>Pangenome analysis of Batrachochytrium dendrobatidis and related Chytrids.</title>
        <authorList>
            <person name="Yacoub M.N."/>
            <person name="Stajich J.E."/>
            <person name="James T.Y."/>
        </authorList>
    </citation>
    <scope>NUCLEOTIDE SEQUENCE [LARGE SCALE GENOMIC DNA]</scope>
    <source>
        <strain evidence="7 8">JEL0888</strain>
    </source>
</reference>
<feature type="transmembrane region" description="Helical" evidence="6">
    <location>
        <begin position="425"/>
        <end position="445"/>
    </location>
</feature>
<dbReference type="EMBL" id="JADGIZ020000003">
    <property type="protein sequence ID" value="KAL2919376.1"/>
    <property type="molecule type" value="Genomic_DNA"/>
</dbReference>
<sequence length="590" mass="63692">MRLTLATLDAPDGNANAVHHQIHRKRQPLPSVMPQLKGDDRMVARDYYAKDLIMPWNRRYCATCDTIWCRDKSACINMHLLVMFYLQQPLHFDAQGKPVVPGQSEERLTRHGQSYSFMTWSTRSQEWAAALFLTFVFPGTLLPVSIFSLAATATTILVSPLTVGLIDSFPRLPVTLSALSAQKLAIALAAGLLWARHGSFGSLPAAGDAADRTFRADAGYVVVVLAGCVLALASSLATLRRIDLVCKLAAPLFVSVVAAAGTVPIAMAAVAGQSLTTMVLEWILLVRVHAMVPQLAAPRGEAVAAAAATSEPNPTNAAAESEAVEIQPIQRPGQTETAQQVPNSGKRTSALQRTLGHQVFPTIVAIAQVYLTALAYGGPMVSYLLNRGYSQTLLAILRGASVVFGLLATVTSVTKLAQSLGPVRLGLWGVWQQTVCLAPAVLSFWVSPNLASSSAWLSPALFFGGVTLSRWGLWTFDLAQMQIFQERQGLARRLSEVRGGLILTAFVLSVAEIDVGLLSGVQLSLQNVFDLLGYVTTIIWHNPDDFWIPAVISFGAVLSAAITFSAYARKVRGHLVHMDRVARLFTKKTQ</sequence>
<feature type="transmembrane region" description="Helical" evidence="6">
    <location>
        <begin position="500"/>
        <end position="526"/>
    </location>
</feature>
<organism evidence="7 8">
    <name type="scientific">Polyrhizophydium stewartii</name>
    <dbReference type="NCBI Taxonomy" id="2732419"/>
    <lineage>
        <taxon>Eukaryota</taxon>
        <taxon>Fungi</taxon>
        <taxon>Fungi incertae sedis</taxon>
        <taxon>Chytridiomycota</taxon>
        <taxon>Chytridiomycota incertae sedis</taxon>
        <taxon>Chytridiomycetes</taxon>
        <taxon>Rhizophydiales</taxon>
        <taxon>Rhizophydiales incertae sedis</taxon>
        <taxon>Polyrhizophydium</taxon>
    </lineage>
</organism>
<evidence type="ECO:0000256" key="3">
    <source>
        <dbReference type="ARBA" id="ARBA00022692"/>
    </source>
</evidence>
<feature type="transmembrane region" description="Helical" evidence="6">
    <location>
        <begin position="546"/>
        <end position="568"/>
    </location>
</feature>
<dbReference type="InterPro" id="IPR009716">
    <property type="entry name" value="Ferroportin-1"/>
</dbReference>
<feature type="transmembrane region" description="Helical" evidence="6">
    <location>
        <begin position="216"/>
        <end position="236"/>
    </location>
</feature>
<feature type="transmembrane region" description="Helical" evidence="6">
    <location>
        <begin position="359"/>
        <end position="377"/>
    </location>
</feature>
<evidence type="ECO:0000256" key="6">
    <source>
        <dbReference type="RuleBase" id="RU365065"/>
    </source>
</evidence>
<feature type="transmembrane region" description="Helical" evidence="6">
    <location>
        <begin position="389"/>
        <end position="413"/>
    </location>
</feature>
<evidence type="ECO:0000256" key="4">
    <source>
        <dbReference type="ARBA" id="ARBA00022989"/>
    </source>
</evidence>
<keyword evidence="6" id="KW-0406">Ion transport</keyword>
<gene>
    <name evidence="7" type="ORF">HK105_201020</name>
</gene>
<keyword evidence="3 6" id="KW-0812">Transmembrane</keyword>
<keyword evidence="4 6" id="KW-1133">Transmembrane helix</keyword>
<protein>
    <recommendedName>
        <fullName evidence="6">Solute carrier family 40 member</fullName>
    </recommendedName>
</protein>
<feature type="transmembrane region" description="Helical" evidence="6">
    <location>
        <begin position="127"/>
        <end position="152"/>
    </location>
</feature>
<evidence type="ECO:0000313" key="8">
    <source>
        <dbReference type="Proteomes" id="UP001527925"/>
    </source>
</evidence>
<dbReference type="Pfam" id="PF06963">
    <property type="entry name" value="FPN1"/>
    <property type="match status" value="1"/>
</dbReference>
<feature type="transmembrane region" description="Helical" evidence="6">
    <location>
        <begin position="248"/>
        <end position="271"/>
    </location>
</feature>
<evidence type="ECO:0000256" key="2">
    <source>
        <dbReference type="ARBA" id="ARBA00022448"/>
    </source>
</evidence>
<evidence type="ECO:0000256" key="5">
    <source>
        <dbReference type="ARBA" id="ARBA00023136"/>
    </source>
</evidence>
<evidence type="ECO:0000256" key="1">
    <source>
        <dbReference type="ARBA" id="ARBA00004141"/>
    </source>
</evidence>
<keyword evidence="5 6" id="KW-0472">Membrane</keyword>
<dbReference type="PANTHER" id="PTHR11660:SF57">
    <property type="entry name" value="SOLUTE CARRIER FAMILY 40 MEMBER"/>
    <property type="match status" value="1"/>
</dbReference>
<comment type="function">
    <text evidence="6">May be involved in iron transport and iron homeostasis.</text>
</comment>
<accession>A0ABR4NIP6</accession>
<proteinExistence type="inferred from homology"/>
<evidence type="ECO:0000313" key="7">
    <source>
        <dbReference type="EMBL" id="KAL2919376.1"/>
    </source>
</evidence>
<feature type="transmembrane region" description="Helical" evidence="6">
    <location>
        <begin position="457"/>
        <end position="479"/>
    </location>
</feature>
<comment type="caution">
    <text evidence="7">The sequence shown here is derived from an EMBL/GenBank/DDBJ whole genome shotgun (WGS) entry which is preliminary data.</text>
</comment>
<name>A0ABR4NIP6_9FUNG</name>
<comment type="subcellular location">
    <subcellularLocation>
        <location evidence="1 6">Membrane</location>
        <topology evidence="1 6">Multi-pass membrane protein</topology>
    </subcellularLocation>
</comment>
<comment type="caution">
    <text evidence="6">Lacks conserved residue(s) required for the propagation of feature annotation.</text>
</comment>
<comment type="similarity">
    <text evidence="6">Belongs to the ferroportin (FP) (TC 2.A.100) family. SLC40A subfamily.</text>
</comment>
<keyword evidence="2 6" id="KW-0813">Transport</keyword>